<protein>
    <submittedName>
        <fullName evidence="2">Sodium:glutamate symporter</fullName>
    </submittedName>
</protein>
<feature type="transmembrane region" description="Helical" evidence="1">
    <location>
        <begin position="299"/>
        <end position="321"/>
    </location>
</feature>
<dbReference type="GO" id="GO:0015501">
    <property type="term" value="F:glutamate:sodium symporter activity"/>
    <property type="evidence" value="ECO:0007669"/>
    <property type="project" value="InterPro"/>
</dbReference>
<name>A0A6B3N5T3_9CYAN</name>
<feature type="transmembrane region" description="Helical" evidence="1">
    <location>
        <begin position="48"/>
        <end position="70"/>
    </location>
</feature>
<feature type="transmembrane region" description="Helical" evidence="1">
    <location>
        <begin position="193"/>
        <end position="213"/>
    </location>
</feature>
<keyword evidence="1" id="KW-1133">Transmembrane helix</keyword>
<feature type="transmembrane region" description="Helical" evidence="1">
    <location>
        <begin position="333"/>
        <end position="355"/>
    </location>
</feature>
<organism evidence="2">
    <name type="scientific">Symploca sp. SIO1C4</name>
    <dbReference type="NCBI Taxonomy" id="2607765"/>
    <lineage>
        <taxon>Bacteria</taxon>
        <taxon>Bacillati</taxon>
        <taxon>Cyanobacteriota</taxon>
        <taxon>Cyanophyceae</taxon>
        <taxon>Coleofasciculales</taxon>
        <taxon>Coleofasciculaceae</taxon>
        <taxon>Symploca</taxon>
    </lineage>
</organism>
<feature type="transmembrane region" description="Helical" evidence="1">
    <location>
        <begin position="434"/>
        <end position="454"/>
    </location>
</feature>
<accession>A0A6B3N5T3</accession>
<comment type="caution">
    <text evidence="2">The sequence shown here is derived from an EMBL/GenBank/DDBJ whole genome shotgun (WGS) entry which is preliminary data.</text>
</comment>
<dbReference type="GO" id="GO:0016020">
    <property type="term" value="C:membrane"/>
    <property type="evidence" value="ECO:0007669"/>
    <property type="project" value="InterPro"/>
</dbReference>
<reference evidence="2" key="1">
    <citation type="submission" date="2019-11" db="EMBL/GenBank/DDBJ databases">
        <title>Genomic insights into an expanded diversity of filamentous marine cyanobacteria reveals the extraordinary biosynthetic potential of Moorea and Okeania.</title>
        <authorList>
            <person name="Ferreira Leao T."/>
            <person name="Wang M."/>
            <person name="Moss N."/>
            <person name="Da Silva R."/>
            <person name="Sanders J."/>
            <person name="Nurk S."/>
            <person name="Gurevich A."/>
            <person name="Humphrey G."/>
            <person name="Reher R."/>
            <person name="Zhu Q."/>
            <person name="Belda-Ferre P."/>
            <person name="Glukhov E."/>
            <person name="Rex R."/>
            <person name="Dorrestein P.C."/>
            <person name="Knight R."/>
            <person name="Pevzner P."/>
            <person name="Gerwick W.H."/>
            <person name="Gerwick L."/>
        </authorList>
    </citation>
    <scope>NUCLEOTIDE SEQUENCE</scope>
    <source>
        <strain evidence="2">SIO1C4</strain>
    </source>
</reference>
<keyword evidence="1" id="KW-0812">Transmembrane</keyword>
<feature type="transmembrane region" description="Helical" evidence="1">
    <location>
        <begin position="92"/>
        <end position="114"/>
    </location>
</feature>
<dbReference type="InterPro" id="IPR004445">
    <property type="entry name" value="GltS"/>
</dbReference>
<feature type="transmembrane region" description="Helical" evidence="1">
    <location>
        <begin position="361"/>
        <end position="384"/>
    </location>
</feature>
<sequence>MALAAVGSNQGSSYDLQDVFFALVILSFLILIGRWLRQSIAVLKSLYIPSSIVAGVVALLLGSEALGAIAKTVGGEEAFLANGLFSQPIQDVWSAVPGVFINIVFATIFLGEFIPSPRDIWRRAAPQVAFGQSLAWGQYVVGLLLALLVLAPVFKLDPIAGALIEIAFEGGHGTAAGMSQTIKGLGFEAGPDLALGLATVGIVTGVLAGVILADWGRKQGHISVSSDAHQQPEVVNTVDEKNSALKARRDKHLSTLLIDPLSVHFGFVGVAVAIGWLLLQALTWIESITWNQGGGGLELVSAIPLFPLALIGGIIVQLLLERLGRTYLIDRQLINNIGGVSLDVTIVAALASISLKVIGSNFAAFLILSVAGIAWNVISFIYLAPRIIPSYWFERGIGDMGQSMGVTATGLLLMRMVDPFNRSGAFESFAYKQLFFEPIVGGGLFTAAAPLLIARFGPVSVLLLTTILLVFWLFFGFWNYQRLTKTT</sequence>
<dbReference type="AlphaFoldDB" id="A0A6B3N5T3"/>
<feature type="transmembrane region" description="Helical" evidence="1">
    <location>
        <begin position="256"/>
        <end position="279"/>
    </location>
</feature>
<dbReference type="GO" id="GO:0015813">
    <property type="term" value="P:L-glutamate transmembrane transport"/>
    <property type="evidence" value="ECO:0007669"/>
    <property type="project" value="InterPro"/>
</dbReference>
<dbReference type="PANTHER" id="PTHR36178">
    <property type="entry name" value="SLR0625 PROTEIN"/>
    <property type="match status" value="1"/>
</dbReference>
<evidence type="ECO:0000256" key="1">
    <source>
        <dbReference type="SAM" id="Phobius"/>
    </source>
</evidence>
<dbReference type="PANTHER" id="PTHR36178:SF1">
    <property type="entry name" value="SODIUM_GLUTAMATE SYMPORTER"/>
    <property type="match status" value="1"/>
</dbReference>
<feature type="transmembrane region" description="Helical" evidence="1">
    <location>
        <begin position="461"/>
        <end position="480"/>
    </location>
</feature>
<feature type="transmembrane region" description="Helical" evidence="1">
    <location>
        <begin position="19"/>
        <end position="36"/>
    </location>
</feature>
<gene>
    <name evidence="2" type="ORF">F6J89_04595</name>
</gene>
<dbReference type="EMBL" id="JAAHFQ010000057">
    <property type="protein sequence ID" value="NER26913.1"/>
    <property type="molecule type" value="Genomic_DNA"/>
</dbReference>
<evidence type="ECO:0000313" key="2">
    <source>
        <dbReference type="EMBL" id="NER26913.1"/>
    </source>
</evidence>
<keyword evidence="1" id="KW-0472">Membrane</keyword>
<dbReference type="Pfam" id="PF03616">
    <property type="entry name" value="Glt_symporter"/>
    <property type="match status" value="1"/>
</dbReference>
<feature type="transmembrane region" description="Helical" evidence="1">
    <location>
        <begin position="134"/>
        <end position="154"/>
    </location>
</feature>
<proteinExistence type="predicted"/>